<feature type="chain" id="PRO_5029873058" description="Wall-associated receptor kinase galacturonan-binding domain-containing protein" evidence="3">
    <location>
        <begin position="20"/>
        <end position="92"/>
    </location>
</feature>
<dbReference type="EMBL" id="LRBV02000009">
    <property type="status" value="NOT_ANNOTATED_CDS"/>
    <property type="molecule type" value="Genomic_DNA"/>
</dbReference>
<feature type="signal peptide" evidence="3">
    <location>
        <begin position="1"/>
        <end position="19"/>
    </location>
</feature>
<accession>A0A7N2MIS3</accession>
<reference evidence="5" key="2">
    <citation type="submission" date="2021-01" db="UniProtKB">
        <authorList>
            <consortium name="EnsemblPlants"/>
        </authorList>
    </citation>
    <scope>IDENTIFICATION</scope>
</reference>
<dbReference type="InterPro" id="IPR025287">
    <property type="entry name" value="WAK_GUB"/>
</dbReference>
<comment type="subcellular location">
    <subcellularLocation>
        <location evidence="1">Membrane</location>
        <topology evidence="1">Single-pass membrane protein</topology>
    </subcellularLocation>
</comment>
<dbReference type="GO" id="GO:0016020">
    <property type="term" value="C:membrane"/>
    <property type="evidence" value="ECO:0007669"/>
    <property type="project" value="UniProtKB-SubCell"/>
</dbReference>
<dbReference type="InParanoid" id="A0A7N2MIS3"/>
<evidence type="ECO:0000313" key="6">
    <source>
        <dbReference type="Proteomes" id="UP000594261"/>
    </source>
</evidence>
<keyword evidence="2 3" id="KW-0732">Signal</keyword>
<evidence type="ECO:0000313" key="5">
    <source>
        <dbReference type="EnsemblPlants" id="QL09p019857:mrna:CDS:2"/>
    </source>
</evidence>
<dbReference type="Proteomes" id="UP000594261">
    <property type="component" value="Chromosome 9"/>
</dbReference>
<reference evidence="5 6" key="1">
    <citation type="journal article" date="2016" name="G3 (Bethesda)">
        <title>First Draft Assembly and Annotation of the Genome of a California Endemic Oak Quercus lobata Nee (Fagaceae).</title>
        <authorList>
            <person name="Sork V.L."/>
            <person name="Fitz-Gibbon S.T."/>
            <person name="Puiu D."/>
            <person name="Crepeau M."/>
            <person name="Gugger P.F."/>
            <person name="Sherman R."/>
            <person name="Stevens K."/>
            <person name="Langley C.H."/>
            <person name="Pellegrini M."/>
            <person name="Salzberg S.L."/>
        </authorList>
    </citation>
    <scope>NUCLEOTIDE SEQUENCE [LARGE SCALE GENOMIC DNA]</scope>
    <source>
        <strain evidence="5 6">cv. SW786</strain>
    </source>
</reference>
<organism evidence="5 6">
    <name type="scientific">Quercus lobata</name>
    <name type="common">Valley oak</name>
    <dbReference type="NCBI Taxonomy" id="97700"/>
    <lineage>
        <taxon>Eukaryota</taxon>
        <taxon>Viridiplantae</taxon>
        <taxon>Streptophyta</taxon>
        <taxon>Embryophyta</taxon>
        <taxon>Tracheophyta</taxon>
        <taxon>Spermatophyta</taxon>
        <taxon>Magnoliopsida</taxon>
        <taxon>eudicotyledons</taxon>
        <taxon>Gunneridae</taxon>
        <taxon>Pentapetalae</taxon>
        <taxon>rosids</taxon>
        <taxon>fabids</taxon>
        <taxon>Fagales</taxon>
        <taxon>Fagaceae</taxon>
        <taxon>Quercus</taxon>
    </lineage>
</organism>
<proteinExistence type="predicted"/>
<evidence type="ECO:0000256" key="2">
    <source>
        <dbReference type="ARBA" id="ARBA00022729"/>
    </source>
</evidence>
<evidence type="ECO:0000256" key="1">
    <source>
        <dbReference type="ARBA" id="ARBA00004167"/>
    </source>
</evidence>
<dbReference type="Gramene" id="QL09p019857:mrna">
    <property type="protein sequence ID" value="QL09p019857:mrna:CDS:2"/>
    <property type="gene ID" value="QL09p019857"/>
</dbReference>
<name>A0A7N2MIS3_QUELO</name>
<dbReference type="GO" id="GO:0030247">
    <property type="term" value="F:polysaccharide binding"/>
    <property type="evidence" value="ECO:0007669"/>
    <property type="project" value="InterPro"/>
</dbReference>
<evidence type="ECO:0000259" key="4">
    <source>
        <dbReference type="Pfam" id="PF13947"/>
    </source>
</evidence>
<sequence length="92" mass="9995">MGLPGMLVLIPLMIRLITIVPVVTKASIAKLGCPTKCGDLEIPYSFGLNEGCYLDETFLITCNNNKVAISNNVIVKNISIKDCKMCVLHLVT</sequence>
<dbReference type="EnsemblPlants" id="QL09p019857:mrna">
    <property type="protein sequence ID" value="QL09p019857:mrna:CDS:2"/>
    <property type="gene ID" value="QL09p019857"/>
</dbReference>
<keyword evidence="6" id="KW-1185">Reference proteome</keyword>
<dbReference type="AlphaFoldDB" id="A0A7N2MIS3"/>
<feature type="domain" description="Wall-associated receptor kinase galacturonan-binding" evidence="4">
    <location>
        <begin position="33"/>
        <end position="82"/>
    </location>
</feature>
<dbReference type="PANTHER" id="PTHR33491">
    <property type="entry name" value="OSJNBA0016N04.9 PROTEIN"/>
    <property type="match status" value="1"/>
</dbReference>
<protein>
    <recommendedName>
        <fullName evidence="4">Wall-associated receptor kinase galacturonan-binding domain-containing protein</fullName>
    </recommendedName>
</protein>
<dbReference type="Pfam" id="PF13947">
    <property type="entry name" value="GUB_WAK_bind"/>
    <property type="match status" value="1"/>
</dbReference>
<evidence type="ECO:0000256" key="3">
    <source>
        <dbReference type="SAM" id="SignalP"/>
    </source>
</evidence>